<comment type="caution">
    <text evidence="5">The sequence shown here is derived from an EMBL/GenBank/DDBJ whole genome shotgun (WGS) entry which is preliminary data.</text>
</comment>
<evidence type="ECO:0000259" key="4">
    <source>
        <dbReference type="Pfam" id="PF01370"/>
    </source>
</evidence>
<feature type="domain" description="NAD-dependent epimerase/dehydratase" evidence="4">
    <location>
        <begin position="10"/>
        <end position="167"/>
    </location>
</feature>
<dbReference type="AlphaFoldDB" id="A0A494XSV5"/>
<keyword evidence="2" id="KW-0560">Oxidoreductase</keyword>
<dbReference type="Gene3D" id="3.40.50.720">
    <property type="entry name" value="NAD(P)-binding Rossmann-like Domain"/>
    <property type="match status" value="1"/>
</dbReference>
<dbReference type="Pfam" id="PF01370">
    <property type="entry name" value="Epimerase"/>
    <property type="match status" value="1"/>
</dbReference>
<evidence type="ECO:0000313" key="5">
    <source>
        <dbReference type="EMBL" id="RKP53732.1"/>
    </source>
</evidence>
<name>A0A494XSV5_9BURK</name>
<dbReference type="PANTHER" id="PTHR43103">
    <property type="entry name" value="NUCLEOSIDE-DIPHOSPHATE-SUGAR EPIMERASE"/>
    <property type="match status" value="1"/>
</dbReference>
<dbReference type="PANTHER" id="PTHR43103:SF5">
    <property type="entry name" value="4-EPIMERASE, PUTATIVE (AFU_ORTHOLOGUE AFUA_7G00360)-RELATED"/>
    <property type="match status" value="1"/>
</dbReference>
<gene>
    <name evidence="5" type="ORF">D7S86_15855</name>
</gene>
<dbReference type="InterPro" id="IPR036291">
    <property type="entry name" value="NAD(P)-bd_dom_sf"/>
</dbReference>
<dbReference type="Proteomes" id="UP000270342">
    <property type="component" value="Unassembled WGS sequence"/>
</dbReference>
<accession>A0A494XSV5</accession>
<sequence length="278" mass="31328">MTDNRSTRKVLITGANGHLGFMLFEHFSSLPGWDVWGLDITPPRHPKIVQGDTTQFDADWTHVLDGCDAIVHLAADRSPTAEWASAIHNNMDAVFNLYEAAARHHVRRIVFASSNWVFGGYRFGDERLSESLTPKPVNAYGVSKLFGERVAAFYARARGVSTVSARIGWLQWTHDNVPGPHMAMGRWGQQMWLSQQDFFDGMRCAVEAQFDGLEIVNLVSNNDGMRWDLDAGRTKIGFTPSSHATPRLPLSLRLKDFGAWLRHKGVPDWLARRIPDSW</sequence>
<dbReference type="EMBL" id="RBZU01000006">
    <property type="protein sequence ID" value="RKP53732.1"/>
    <property type="molecule type" value="Genomic_DNA"/>
</dbReference>
<reference evidence="5 6" key="1">
    <citation type="submission" date="2018-10" db="EMBL/GenBank/DDBJ databases">
        <title>Robbsia sp. DHC34, isolated from soil.</title>
        <authorList>
            <person name="Gao Z.-H."/>
            <person name="Qiu L.-H."/>
        </authorList>
    </citation>
    <scope>NUCLEOTIDE SEQUENCE [LARGE SCALE GENOMIC DNA]</scope>
    <source>
        <strain evidence="5 6">DHC34</strain>
    </source>
</reference>
<keyword evidence="6" id="KW-1185">Reference proteome</keyword>
<keyword evidence="3" id="KW-0520">NAD</keyword>
<proteinExistence type="inferred from homology"/>
<dbReference type="CDD" id="cd08946">
    <property type="entry name" value="SDR_e"/>
    <property type="match status" value="1"/>
</dbReference>
<comment type="similarity">
    <text evidence="1">Belongs to the NAD(P)-dependent epimerase/dehydratase family.</text>
</comment>
<organism evidence="5 6">
    <name type="scientific">Pararobbsia silviterrae</name>
    <dbReference type="NCBI Taxonomy" id="1792498"/>
    <lineage>
        <taxon>Bacteria</taxon>
        <taxon>Pseudomonadati</taxon>
        <taxon>Pseudomonadota</taxon>
        <taxon>Betaproteobacteria</taxon>
        <taxon>Burkholderiales</taxon>
        <taxon>Burkholderiaceae</taxon>
        <taxon>Pararobbsia</taxon>
    </lineage>
</organism>
<dbReference type="RefSeq" id="WP_121087808.1">
    <property type="nucleotide sequence ID" value="NZ_RBZU01000006.1"/>
</dbReference>
<evidence type="ECO:0000256" key="1">
    <source>
        <dbReference type="ARBA" id="ARBA00007637"/>
    </source>
</evidence>
<evidence type="ECO:0000313" key="6">
    <source>
        <dbReference type="Proteomes" id="UP000270342"/>
    </source>
</evidence>
<dbReference type="OrthoDB" id="8770295at2"/>
<protein>
    <submittedName>
        <fullName evidence="5">NAD(P)-dependent oxidoreductase</fullName>
    </submittedName>
</protein>
<dbReference type="SUPFAM" id="SSF51735">
    <property type="entry name" value="NAD(P)-binding Rossmann-fold domains"/>
    <property type="match status" value="1"/>
</dbReference>
<evidence type="ECO:0000256" key="3">
    <source>
        <dbReference type="ARBA" id="ARBA00023027"/>
    </source>
</evidence>
<dbReference type="GO" id="GO:0016491">
    <property type="term" value="F:oxidoreductase activity"/>
    <property type="evidence" value="ECO:0007669"/>
    <property type="project" value="UniProtKB-KW"/>
</dbReference>
<dbReference type="InterPro" id="IPR001509">
    <property type="entry name" value="Epimerase_deHydtase"/>
</dbReference>
<evidence type="ECO:0000256" key="2">
    <source>
        <dbReference type="ARBA" id="ARBA00023002"/>
    </source>
</evidence>